<organism evidence="1 2">
    <name type="scientific">Dissostichus eleginoides</name>
    <name type="common">Patagonian toothfish</name>
    <name type="synonym">Dissostichus amissus</name>
    <dbReference type="NCBI Taxonomy" id="100907"/>
    <lineage>
        <taxon>Eukaryota</taxon>
        <taxon>Metazoa</taxon>
        <taxon>Chordata</taxon>
        <taxon>Craniata</taxon>
        <taxon>Vertebrata</taxon>
        <taxon>Euteleostomi</taxon>
        <taxon>Actinopterygii</taxon>
        <taxon>Neopterygii</taxon>
        <taxon>Teleostei</taxon>
        <taxon>Neoteleostei</taxon>
        <taxon>Acanthomorphata</taxon>
        <taxon>Eupercaria</taxon>
        <taxon>Perciformes</taxon>
        <taxon>Notothenioidei</taxon>
        <taxon>Nototheniidae</taxon>
        <taxon>Dissostichus</taxon>
    </lineage>
</organism>
<keyword evidence="2" id="KW-1185">Reference proteome</keyword>
<name>A0AAD9CBQ8_DISEL</name>
<reference evidence="1" key="1">
    <citation type="submission" date="2023-04" db="EMBL/GenBank/DDBJ databases">
        <title>Chromosome-level genome of Chaenocephalus aceratus.</title>
        <authorList>
            <person name="Park H."/>
        </authorList>
    </citation>
    <scope>NUCLEOTIDE SEQUENCE</scope>
    <source>
        <strain evidence="1">DE</strain>
        <tissue evidence="1">Muscle</tissue>
    </source>
</reference>
<comment type="caution">
    <text evidence="1">The sequence shown here is derived from an EMBL/GenBank/DDBJ whole genome shotgun (WGS) entry which is preliminary data.</text>
</comment>
<sequence length="87" mass="9740">MGELKESENDRGALDLRDKCLSAGGVPNISHLTHPATNQTQMRNTNTAAQKLYNRAGFVVLELFKRWSYYSQLHTVSSGRMTVVGRD</sequence>
<dbReference type="EMBL" id="JASDAP010000007">
    <property type="protein sequence ID" value="KAK1899592.1"/>
    <property type="molecule type" value="Genomic_DNA"/>
</dbReference>
<accession>A0AAD9CBQ8</accession>
<evidence type="ECO:0000313" key="2">
    <source>
        <dbReference type="Proteomes" id="UP001228049"/>
    </source>
</evidence>
<gene>
    <name evidence="1" type="ORF">KUDE01_000383</name>
</gene>
<dbReference type="AlphaFoldDB" id="A0AAD9CBQ8"/>
<proteinExistence type="predicted"/>
<evidence type="ECO:0000313" key="1">
    <source>
        <dbReference type="EMBL" id="KAK1899592.1"/>
    </source>
</evidence>
<protein>
    <submittedName>
        <fullName evidence="1">RAB6A-GEF complex partner protein 2</fullName>
    </submittedName>
</protein>
<dbReference type="Proteomes" id="UP001228049">
    <property type="component" value="Unassembled WGS sequence"/>
</dbReference>